<dbReference type="Proteomes" id="UP000184420">
    <property type="component" value="Unassembled WGS sequence"/>
</dbReference>
<evidence type="ECO:0000313" key="3">
    <source>
        <dbReference type="Proteomes" id="UP000184420"/>
    </source>
</evidence>
<dbReference type="AlphaFoldDB" id="A0A1M7HIT3"/>
<organism evidence="2 3">
    <name type="scientific">Chitinophaga jiangningensis</name>
    <dbReference type="NCBI Taxonomy" id="1419482"/>
    <lineage>
        <taxon>Bacteria</taxon>
        <taxon>Pseudomonadati</taxon>
        <taxon>Bacteroidota</taxon>
        <taxon>Chitinophagia</taxon>
        <taxon>Chitinophagales</taxon>
        <taxon>Chitinophagaceae</taxon>
        <taxon>Chitinophaga</taxon>
    </lineage>
</organism>
<dbReference type="InterPro" id="IPR036736">
    <property type="entry name" value="ACP-like_sf"/>
</dbReference>
<protein>
    <recommendedName>
        <fullName evidence="1">Carrier domain-containing protein</fullName>
    </recommendedName>
</protein>
<reference evidence="2 3" key="1">
    <citation type="submission" date="2016-11" db="EMBL/GenBank/DDBJ databases">
        <authorList>
            <person name="Jaros S."/>
            <person name="Januszkiewicz K."/>
            <person name="Wedrychowicz H."/>
        </authorList>
    </citation>
    <scope>NUCLEOTIDE SEQUENCE [LARGE SCALE GENOMIC DNA]</scope>
    <source>
        <strain evidence="2 3">DSM 27406</strain>
    </source>
</reference>
<feature type="domain" description="Carrier" evidence="1">
    <location>
        <begin position="1"/>
        <end position="76"/>
    </location>
</feature>
<dbReference type="EMBL" id="FRBL01000007">
    <property type="protein sequence ID" value="SHM28402.1"/>
    <property type="molecule type" value="Genomic_DNA"/>
</dbReference>
<dbReference type="Gene3D" id="1.10.1200.10">
    <property type="entry name" value="ACP-like"/>
    <property type="match status" value="1"/>
</dbReference>
<gene>
    <name evidence="2" type="ORF">SAMN05444266_107258</name>
</gene>
<dbReference type="STRING" id="1419482.SAMN05444266_107258"/>
<name>A0A1M7HIT3_9BACT</name>
<dbReference type="PROSITE" id="PS50075">
    <property type="entry name" value="CARRIER"/>
    <property type="match status" value="1"/>
</dbReference>
<proteinExistence type="predicted"/>
<dbReference type="RefSeq" id="WP_073084284.1">
    <property type="nucleotide sequence ID" value="NZ_FRBL01000007.1"/>
</dbReference>
<dbReference type="OrthoDB" id="675004at2"/>
<accession>A0A1M7HIT3</accession>
<keyword evidence="3" id="KW-1185">Reference proteome</keyword>
<sequence>MEITVFVDNFANLFDETPKAEIGETTNFKGLEEWNSLLGLATVAMVDEHYGVRVSGDEIKDAQTVTDLFELVKQKSAGNK</sequence>
<dbReference type="SUPFAM" id="SSF47336">
    <property type="entry name" value="ACP-like"/>
    <property type="match status" value="1"/>
</dbReference>
<dbReference type="InterPro" id="IPR009081">
    <property type="entry name" value="PP-bd_ACP"/>
</dbReference>
<evidence type="ECO:0000313" key="2">
    <source>
        <dbReference type="EMBL" id="SHM28402.1"/>
    </source>
</evidence>
<evidence type="ECO:0000259" key="1">
    <source>
        <dbReference type="PROSITE" id="PS50075"/>
    </source>
</evidence>